<sequence length="327" mass="35659">MIANVSLEKIGKTIQEADSILIFPHINPDGDAIGSACGLCDTLREHGKKAAVLLEEDAPEYLSFLDTSCCIQDAENFGRPDLCICVDCSDEGRLNKRKKTYQSCGSTICIDHHLAAENFAEKGFCDHYYIDSSEAACSQIIYKLLQAMGLKPTPVAAELLYTGIVTDTGSFQYSNTTGDTHRIAADLLDLGVDHMKVTVALYQNIKRNKLDLEIKILDTMESFAKDQAVITYVTEDMAEAAGALMEDAESAIDLLRNIEGVEIAALLKQREEGIKVSLRAKSWGGVDQIAAKFGGGGHKKAAGCTMHMSLKEAWAALKEEIERALEK</sequence>
<dbReference type="PANTHER" id="PTHR47618:SF1">
    <property type="entry name" value="BIFUNCTIONAL OLIGORIBONUCLEASE AND PAP PHOSPHATASE NRNA"/>
    <property type="match status" value="1"/>
</dbReference>
<gene>
    <name evidence="3" type="ORF">H8876_05990</name>
</gene>
<dbReference type="AlphaFoldDB" id="A0A923SMX2"/>
<dbReference type="EMBL" id="JACRWC010000074">
    <property type="protein sequence ID" value="MBC5999546.1"/>
    <property type="molecule type" value="Genomic_DNA"/>
</dbReference>
<keyword evidence="4" id="KW-1185">Reference proteome</keyword>
<evidence type="ECO:0000259" key="2">
    <source>
        <dbReference type="Pfam" id="PF02272"/>
    </source>
</evidence>
<protein>
    <submittedName>
        <fullName evidence="3">Bifunctional oligoribonuclease/PAP phosphatase NrnA</fullName>
    </submittedName>
</protein>
<feature type="domain" description="DDH" evidence="1">
    <location>
        <begin position="19"/>
        <end position="164"/>
    </location>
</feature>
<dbReference type="Pfam" id="PF01368">
    <property type="entry name" value="DHH"/>
    <property type="match status" value="1"/>
</dbReference>
<dbReference type="GO" id="GO:0003676">
    <property type="term" value="F:nucleic acid binding"/>
    <property type="evidence" value="ECO:0007669"/>
    <property type="project" value="InterPro"/>
</dbReference>
<comment type="caution">
    <text evidence="3">The sequence shown here is derived from an EMBL/GenBank/DDBJ whole genome shotgun (WGS) entry which is preliminary data.</text>
</comment>
<dbReference type="Gene3D" id="3.10.310.30">
    <property type="match status" value="1"/>
</dbReference>
<accession>A0A923SMX2</accession>
<dbReference type="Proteomes" id="UP000644115">
    <property type="component" value="Unassembled WGS sequence"/>
</dbReference>
<dbReference type="SUPFAM" id="SSF64182">
    <property type="entry name" value="DHH phosphoesterases"/>
    <property type="match status" value="1"/>
</dbReference>
<dbReference type="InterPro" id="IPR038763">
    <property type="entry name" value="DHH_sf"/>
</dbReference>
<dbReference type="RefSeq" id="WP_249286973.1">
    <property type="nucleotide sequence ID" value="NZ_JACRWC010000074.1"/>
</dbReference>
<proteinExistence type="predicted"/>
<evidence type="ECO:0000313" key="3">
    <source>
        <dbReference type="EMBL" id="MBC5999546.1"/>
    </source>
</evidence>
<evidence type="ECO:0000313" key="4">
    <source>
        <dbReference type="Proteomes" id="UP000644115"/>
    </source>
</evidence>
<dbReference type="Pfam" id="PF02272">
    <property type="entry name" value="DHHA1"/>
    <property type="match status" value="1"/>
</dbReference>
<dbReference type="InterPro" id="IPR001667">
    <property type="entry name" value="DDH_dom"/>
</dbReference>
<organism evidence="3 4">
    <name type="scientific">Lentihominibacter faecis</name>
    <dbReference type="NCBI Taxonomy" id="2764712"/>
    <lineage>
        <taxon>Bacteria</taxon>
        <taxon>Bacillati</taxon>
        <taxon>Bacillota</taxon>
        <taxon>Clostridia</taxon>
        <taxon>Peptostreptococcales</taxon>
        <taxon>Anaerovoracaceae</taxon>
        <taxon>Lentihominibacter</taxon>
    </lineage>
</organism>
<dbReference type="InterPro" id="IPR003156">
    <property type="entry name" value="DHHA1_dom"/>
</dbReference>
<evidence type="ECO:0000259" key="1">
    <source>
        <dbReference type="Pfam" id="PF01368"/>
    </source>
</evidence>
<dbReference type="InterPro" id="IPR051319">
    <property type="entry name" value="Oligoribo/pAp-PDE_c-di-AMP_PDE"/>
</dbReference>
<dbReference type="Gene3D" id="3.90.1640.10">
    <property type="entry name" value="inorganic pyrophosphatase (n-terminal core)"/>
    <property type="match status" value="1"/>
</dbReference>
<reference evidence="3" key="1">
    <citation type="submission" date="2020-08" db="EMBL/GenBank/DDBJ databases">
        <authorList>
            <person name="Liu C."/>
            <person name="Sun Q."/>
        </authorList>
    </citation>
    <scope>NUCLEOTIDE SEQUENCE</scope>
    <source>
        <strain evidence="3">BX16</strain>
    </source>
</reference>
<feature type="domain" description="DHHA1" evidence="2">
    <location>
        <begin position="240"/>
        <end position="324"/>
    </location>
</feature>
<dbReference type="PANTHER" id="PTHR47618">
    <property type="entry name" value="BIFUNCTIONAL OLIGORIBONUCLEASE AND PAP PHOSPHATASE NRNA"/>
    <property type="match status" value="1"/>
</dbReference>
<name>A0A923SMX2_9FIRM</name>